<name>A0ABR0WEY7_REHGL</name>
<gene>
    <name evidence="2" type="ORF">DH2020_019856</name>
</gene>
<feature type="region of interest" description="Disordered" evidence="1">
    <location>
        <begin position="45"/>
        <end position="72"/>
    </location>
</feature>
<evidence type="ECO:0000313" key="3">
    <source>
        <dbReference type="Proteomes" id="UP001318860"/>
    </source>
</evidence>
<feature type="compositionally biased region" description="Polar residues" evidence="1">
    <location>
        <begin position="47"/>
        <end position="61"/>
    </location>
</feature>
<organism evidence="2 3">
    <name type="scientific">Rehmannia glutinosa</name>
    <name type="common">Chinese foxglove</name>
    <dbReference type="NCBI Taxonomy" id="99300"/>
    <lineage>
        <taxon>Eukaryota</taxon>
        <taxon>Viridiplantae</taxon>
        <taxon>Streptophyta</taxon>
        <taxon>Embryophyta</taxon>
        <taxon>Tracheophyta</taxon>
        <taxon>Spermatophyta</taxon>
        <taxon>Magnoliopsida</taxon>
        <taxon>eudicotyledons</taxon>
        <taxon>Gunneridae</taxon>
        <taxon>Pentapetalae</taxon>
        <taxon>asterids</taxon>
        <taxon>lamiids</taxon>
        <taxon>Lamiales</taxon>
        <taxon>Orobanchaceae</taxon>
        <taxon>Rehmannieae</taxon>
        <taxon>Rehmannia</taxon>
    </lineage>
</organism>
<dbReference type="PANTHER" id="PTHR38940">
    <property type="entry name" value="PLUS3 DOMAIN-CONTAINING PROTEIN"/>
    <property type="match status" value="1"/>
</dbReference>
<evidence type="ECO:0000256" key="1">
    <source>
        <dbReference type="SAM" id="MobiDB-lite"/>
    </source>
</evidence>
<protein>
    <submittedName>
        <fullName evidence="2">Uncharacterized protein</fullName>
    </submittedName>
</protein>
<accession>A0ABR0WEY7</accession>
<proteinExistence type="predicted"/>
<comment type="caution">
    <text evidence="2">The sequence shown here is derived from an EMBL/GenBank/DDBJ whole genome shotgun (WGS) entry which is preliminary data.</text>
</comment>
<evidence type="ECO:0000313" key="2">
    <source>
        <dbReference type="EMBL" id="KAK6145987.1"/>
    </source>
</evidence>
<reference evidence="2 3" key="1">
    <citation type="journal article" date="2021" name="Comput. Struct. Biotechnol. J.">
        <title>De novo genome assembly of the potent medicinal plant Rehmannia glutinosa using nanopore technology.</title>
        <authorList>
            <person name="Ma L."/>
            <person name="Dong C."/>
            <person name="Song C."/>
            <person name="Wang X."/>
            <person name="Zheng X."/>
            <person name="Niu Y."/>
            <person name="Chen S."/>
            <person name="Feng W."/>
        </authorList>
    </citation>
    <scope>NUCLEOTIDE SEQUENCE [LARGE SCALE GENOMIC DNA]</scope>
    <source>
        <strain evidence="2">DH-2019</strain>
    </source>
</reference>
<keyword evidence="3" id="KW-1185">Reference proteome</keyword>
<dbReference type="PANTHER" id="PTHR38940:SF4">
    <property type="entry name" value="OS01G0775100 PROTEIN"/>
    <property type="match status" value="1"/>
</dbReference>
<feature type="region of interest" description="Disordered" evidence="1">
    <location>
        <begin position="114"/>
        <end position="136"/>
    </location>
</feature>
<dbReference type="EMBL" id="JABTTQ020000011">
    <property type="protein sequence ID" value="KAK6145987.1"/>
    <property type="molecule type" value="Genomic_DNA"/>
</dbReference>
<sequence length="323" mass="35448">MQTREDMAFAASDPLSELVWSPHNGLSLKRTNRNVSDKKPFLLWNVGPSSKDLSPSQSIRSKGSEDGNAADQENLMISRTVLNADDLLGNEATLDRPSISSHTPELRAIHGDYDDRESNSMMEEEGGTKDAIPKTENCTDDEEVDLCRPQNVQIGSIAEVSKNDAGLNTSAEWVTDYKVDSTVNGLFSTELIRKTHCIKNSNIEVNASCNNIMDLEVCSLPNLQSEKKPDDEVTSSSGKVNKNKINISIPIPAPPLKKLEFSAENDLCHLTAEEAGETNSGVCLYREKGKEKALSMEISVGDHRIVRMTATRVSKVVIMGIRV</sequence>
<dbReference type="Proteomes" id="UP001318860">
    <property type="component" value="Unassembled WGS sequence"/>
</dbReference>